<dbReference type="EMBL" id="BEXA01000002">
    <property type="protein sequence ID" value="GAY72591.1"/>
    <property type="molecule type" value="Genomic_DNA"/>
</dbReference>
<dbReference type="RefSeq" id="WP_125007935.1">
    <property type="nucleotide sequence ID" value="NZ_BEXA01000002.1"/>
</dbReference>
<dbReference type="AlphaFoldDB" id="A0A401FK39"/>
<evidence type="ECO:0000313" key="2">
    <source>
        <dbReference type="EMBL" id="GAY72591.1"/>
    </source>
</evidence>
<evidence type="ECO:0000313" key="3">
    <source>
        <dbReference type="Proteomes" id="UP000286974"/>
    </source>
</evidence>
<keyword evidence="3" id="KW-1185">Reference proteome</keyword>
<evidence type="ECO:0000259" key="1">
    <source>
        <dbReference type="SMART" id="SM00731"/>
    </source>
</evidence>
<dbReference type="Pfam" id="PF17283">
    <property type="entry name" value="Zn_ribbon_SprT"/>
    <property type="match status" value="1"/>
</dbReference>
<comment type="caution">
    <text evidence="2">The sequence shown here is derived from an EMBL/GenBank/DDBJ whole genome shotgun (WGS) entry which is preliminary data.</text>
</comment>
<reference evidence="2 3" key="1">
    <citation type="submission" date="2017-11" db="EMBL/GenBank/DDBJ databases">
        <title>Draft Genome Sequence of Lactobacillus curieae NBRC 111893 isolated from Koso, a Japanese sugar-Vegetable Fermented Beverage.</title>
        <authorList>
            <person name="Chiou T.Y."/>
            <person name="Oshima K."/>
            <person name="Suda W."/>
            <person name="Hattori M."/>
            <person name="Takahashi T."/>
        </authorList>
    </citation>
    <scope>NUCLEOTIDE SEQUENCE [LARGE SCALE GENOMIC DNA]</scope>
    <source>
        <strain evidence="2 3">NBRC111893</strain>
    </source>
</reference>
<dbReference type="NCBIfam" id="NF003339">
    <property type="entry name" value="PRK04351.1"/>
    <property type="match status" value="1"/>
</dbReference>
<dbReference type="STRING" id="1138822.PL11_007435"/>
<accession>A0A401FK39</accession>
<dbReference type="OrthoDB" id="9799909at2"/>
<dbReference type="Pfam" id="PF10263">
    <property type="entry name" value="SprT-like"/>
    <property type="match status" value="1"/>
</dbReference>
<sequence>MTDLELQRLVEHVSLESFGKQFKHQATFNSRLRTTGGRYRLADHNIEINRKMTEEFDRSVLIGIIKHELCHYHLHLAGYSGKHNTPEFKQLLKAVGGSRYAPAVTKNYKYVYECTECGLKYHRKRKIDVRKYACGKCRGKLKLIA</sequence>
<feature type="domain" description="SprT-like" evidence="1">
    <location>
        <begin position="4"/>
        <end position="144"/>
    </location>
</feature>
<name>A0A401FK39_9LACO</name>
<dbReference type="InterPro" id="IPR006640">
    <property type="entry name" value="SprT-like_domain"/>
</dbReference>
<protein>
    <submittedName>
        <fullName evidence="2">Putative metallopeptidase (Zinc) SprT family</fullName>
    </submittedName>
</protein>
<organism evidence="2 3">
    <name type="scientific">Lentilactobacillus kosonis</name>
    <dbReference type="NCBI Taxonomy" id="2810561"/>
    <lineage>
        <taxon>Bacteria</taxon>
        <taxon>Bacillati</taxon>
        <taxon>Bacillota</taxon>
        <taxon>Bacilli</taxon>
        <taxon>Lactobacillales</taxon>
        <taxon>Lactobacillaceae</taxon>
        <taxon>Lentilactobacillus</taxon>
    </lineage>
</organism>
<proteinExistence type="predicted"/>
<dbReference type="SMART" id="SM00731">
    <property type="entry name" value="SprT"/>
    <property type="match status" value="1"/>
</dbReference>
<dbReference type="InterPro" id="IPR035240">
    <property type="entry name" value="SprT_Zn_ribbon"/>
</dbReference>
<dbReference type="Proteomes" id="UP000286974">
    <property type="component" value="Unassembled WGS sequence"/>
</dbReference>
<dbReference type="GO" id="GO:0006950">
    <property type="term" value="P:response to stress"/>
    <property type="evidence" value="ECO:0007669"/>
    <property type="project" value="UniProtKB-ARBA"/>
</dbReference>
<gene>
    <name evidence="2" type="ORF">NBRC111893_737</name>
</gene>